<dbReference type="Proteomes" id="UP001212821">
    <property type="component" value="Chromosome"/>
</dbReference>
<keyword evidence="4" id="KW-0862">Zinc</keyword>
<evidence type="ECO:0000256" key="1">
    <source>
        <dbReference type="ARBA" id="ARBA00001947"/>
    </source>
</evidence>
<evidence type="ECO:0000256" key="3">
    <source>
        <dbReference type="ARBA" id="ARBA00022801"/>
    </source>
</evidence>
<sequence length="284" mass="31870">MAEAKEPRPDPTRRPHLGMRAGELDGKWYAKYWNPVMAPLPGHVRDAITLGPQAPPLCLSLDDAGRLSDAGYQEFENGYSLLDDGSMYVAALTRMPGASPAMVDWWFGWHATETQRYKLWYPRAHLYAQWHGDAVDRSTPYRARYLSGTSFVDEYVGNVLGRLAIRFVRPGRLGFDEDGLAPDEATAICATVGMSQVPLDWGWLVHYVRRVRDGAEMRSRFWMGGGHVATRAGARLGSELEAAAEGVRRLGEGQARAMVVHCSQEMNHLASFLPALFEEYERRR</sequence>
<evidence type="ECO:0000256" key="5">
    <source>
        <dbReference type="ARBA" id="ARBA00023459"/>
    </source>
</evidence>
<accession>A0ABY7PW51</accession>
<evidence type="ECO:0000256" key="4">
    <source>
        <dbReference type="ARBA" id="ARBA00022833"/>
    </source>
</evidence>
<dbReference type="RefSeq" id="WP_270140047.1">
    <property type="nucleotide sequence ID" value="NZ_CP115450.1"/>
</dbReference>
<proteinExistence type="inferred from homology"/>
<evidence type="ECO:0000313" key="7">
    <source>
        <dbReference type="EMBL" id="WBP84659.1"/>
    </source>
</evidence>
<dbReference type="Pfam" id="PF18089">
    <property type="entry name" value="DAPG_hydrolase"/>
    <property type="match status" value="1"/>
</dbReference>
<keyword evidence="3" id="KW-0378">Hydrolase</keyword>
<comment type="similarity">
    <text evidence="5">Belongs to the DAPG/phloretin hydrolase family.</text>
</comment>
<dbReference type="EMBL" id="CP115450">
    <property type="protein sequence ID" value="WBP84659.1"/>
    <property type="molecule type" value="Genomic_DNA"/>
</dbReference>
<feature type="domain" description="DAPG hydrolase PhiG" evidence="6">
    <location>
        <begin position="60"/>
        <end position="278"/>
    </location>
</feature>
<keyword evidence="2" id="KW-0479">Metal-binding</keyword>
<evidence type="ECO:0000259" key="6">
    <source>
        <dbReference type="Pfam" id="PF18089"/>
    </source>
</evidence>
<organism evidence="7 8">
    <name type="scientific">Kitasatospora cathayae</name>
    <dbReference type="NCBI Taxonomy" id="3004092"/>
    <lineage>
        <taxon>Bacteria</taxon>
        <taxon>Bacillati</taxon>
        <taxon>Actinomycetota</taxon>
        <taxon>Actinomycetes</taxon>
        <taxon>Kitasatosporales</taxon>
        <taxon>Streptomycetaceae</taxon>
        <taxon>Kitasatospora</taxon>
    </lineage>
</organism>
<gene>
    <name evidence="7" type="ORF">O1G21_01535</name>
</gene>
<keyword evidence="8" id="KW-1185">Reference proteome</keyword>
<protein>
    <recommendedName>
        <fullName evidence="6">DAPG hydrolase PhiG domain-containing protein</fullName>
    </recommendedName>
</protein>
<reference evidence="8" key="1">
    <citation type="submission" date="2022-12" db="EMBL/GenBank/DDBJ databases">
        <authorList>
            <person name="Mo P."/>
        </authorList>
    </citation>
    <scope>NUCLEOTIDE SEQUENCE [LARGE SCALE GENOMIC DNA]</scope>
    <source>
        <strain evidence="8">HUAS 3-15</strain>
    </source>
</reference>
<dbReference type="InterPro" id="IPR041526">
    <property type="entry name" value="DAPG_hydrolase"/>
</dbReference>
<name>A0ABY7PW51_9ACTN</name>
<evidence type="ECO:0000313" key="8">
    <source>
        <dbReference type="Proteomes" id="UP001212821"/>
    </source>
</evidence>
<evidence type="ECO:0000256" key="2">
    <source>
        <dbReference type="ARBA" id="ARBA00022723"/>
    </source>
</evidence>
<comment type="cofactor">
    <cofactor evidence="1">
        <name>Zn(2+)</name>
        <dbReference type="ChEBI" id="CHEBI:29105"/>
    </cofactor>
</comment>